<reference evidence="1 2" key="1">
    <citation type="submission" date="2021-06" db="EMBL/GenBank/DDBJ databases">
        <authorList>
            <person name="Palmer J.M."/>
        </authorList>
    </citation>
    <scope>NUCLEOTIDE SEQUENCE [LARGE SCALE GENOMIC DNA]</scope>
    <source>
        <strain evidence="1 2">GA_2019</strain>
        <tissue evidence="1">Muscle</tissue>
    </source>
</reference>
<gene>
    <name evidence="1" type="ORF">GOODEAATRI_012508</name>
</gene>
<dbReference type="Proteomes" id="UP001476798">
    <property type="component" value="Unassembled WGS sequence"/>
</dbReference>
<comment type="caution">
    <text evidence="1">The sequence shown here is derived from an EMBL/GenBank/DDBJ whole genome shotgun (WGS) entry which is preliminary data.</text>
</comment>
<accession>A0ABV0PMZ6</accession>
<proteinExistence type="predicted"/>
<organism evidence="1 2">
    <name type="scientific">Goodea atripinnis</name>
    <dbReference type="NCBI Taxonomy" id="208336"/>
    <lineage>
        <taxon>Eukaryota</taxon>
        <taxon>Metazoa</taxon>
        <taxon>Chordata</taxon>
        <taxon>Craniata</taxon>
        <taxon>Vertebrata</taxon>
        <taxon>Euteleostomi</taxon>
        <taxon>Actinopterygii</taxon>
        <taxon>Neopterygii</taxon>
        <taxon>Teleostei</taxon>
        <taxon>Neoteleostei</taxon>
        <taxon>Acanthomorphata</taxon>
        <taxon>Ovalentaria</taxon>
        <taxon>Atherinomorphae</taxon>
        <taxon>Cyprinodontiformes</taxon>
        <taxon>Goodeidae</taxon>
        <taxon>Goodea</taxon>
    </lineage>
</organism>
<protein>
    <submittedName>
        <fullName evidence="1">Uncharacterized protein</fullName>
    </submittedName>
</protein>
<name>A0ABV0PMZ6_9TELE</name>
<dbReference type="EMBL" id="JAHRIO010080768">
    <property type="protein sequence ID" value="MEQ2184878.1"/>
    <property type="molecule type" value="Genomic_DNA"/>
</dbReference>
<evidence type="ECO:0000313" key="2">
    <source>
        <dbReference type="Proteomes" id="UP001476798"/>
    </source>
</evidence>
<keyword evidence="2" id="KW-1185">Reference proteome</keyword>
<sequence length="108" mass="12199">MSLWLCAKKSRITFKRGNLASKAISVQIFFTQKFVDSGIFQLVLAVWIVLQFRVTDGVEKCLPGSDVLMHGQDQMSHGRCHQFEPGDHMAKGQNNRHLSMSVICVSYL</sequence>
<evidence type="ECO:0000313" key="1">
    <source>
        <dbReference type="EMBL" id="MEQ2184878.1"/>
    </source>
</evidence>